<name>A0ACC3DEV0_9PEZI</name>
<feature type="non-terminal residue" evidence="1">
    <location>
        <position position="1"/>
    </location>
</feature>
<accession>A0ACC3DEV0</accession>
<feature type="non-terminal residue" evidence="1">
    <location>
        <position position="71"/>
    </location>
</feature>
<evidence type="ECO:0000313" key="2">
    <source>
        <dbReference type="Proteomes" id="UP001186974"/>
    </source>
</evidence>
<evidence type="ECO:0000313" key="1">
    <source>
        <dbReference type="EMBL" id="KAK3066909.1"/>
    </source>
</evidence>
<comment type="caution">
    <text evidence="1">The sequence shown here is derived from an EMBL/GenBank/DDBJ whole genome shotgun (WGS) entry which is preliminary data.</text>
</comment>
<keyword evidence="2" id="KW-1185">Reference proteome</keyword>
<reference evidence="1" key="1">
    <citation type="submission" date="2024-09" db="EMBL/GenBank/DDBJ databases">
        <title>Black Yeasts Isolated from many extreme environments.</title>
        <authorList>
            <person name="Coleine C."/>
            <person name="Stajich J.E."/>
            <person name="Selbmann L."/>
        </authorList>
    </citation>
    <scope>NUCLEOTIDE SEQUENCE</scope>
    <source>
        <strain evidence="1">CCFEE 5737</strain>
    </source>
</reference>
<organism evidence="1 2">
    <name type="scientific">Coniosporium uncinatum</name>
    <dbReference type="NCBI Taxonomy" id="93489"/>
    <lineage>
        <taxon>Eukaryota</taxon>
        <taxon>Fungi</taxon>
        <taxon>Dikarya</taxon>
        <taxon>Ascomycota</taxon>
        <taxon>Pezizomycotina</taxon>
        <taxon>Dothideomycetes</taxon>
        <taxon>Dothideomycetes incertae sedis</taxon>
        <taxon>Coniosporium</taxon>
    </lineage>
</organism>
<proteinExistence type="predicted"/>
<dbReference type="EMBL" id="JAWDJW010005679">
    <property type="protein sequence ID" value="KAK3066909.1"/>
    <property type="molecule type" value="Genomic_DNA"/>
</dbReference>
<sequence>QRATPATPSSSSPSSAARSSSASSTTPTTDSSRSGGGPTRQRKACGRATGVEGGRGGWCSGRRCALVGRIC</sequence>
<protein>
    <submittedName>
        <fullName evidence="1">Uncharacterized protein</fullName>
    </submittedName>
</protein>
<gene>
    <name evidence="1" type="ORF">LTS18_001414</name>
</gene>
<dbReference type="Proteomes" id="UP001186974">
    <property type="component" value="Unassembled WGS sequence"/>
</dbReference>